<gene>
    <name evidence="2" type="ORF">JI435_047990</name>
</gene>
<keyword evidence="3" id="KW-1185">Reference proteome</keyword>
<proteinExistence type="predicted"/>
<protein>
    <submittedName>
        <fullName evidence="2">Uncharacterized protein</fullName>
    </submittedName>
</protein>
<dbReference type="Proteomes" id="UP000663193">
    <property type="component" value="Chromosome 13"/>
</dbReference>
<dbReference type="AlphaFoldDB" id="A0A7U2FAP7"/>
<evidence type="ECO:0000313" key="3">
    <source>
        <dbReference type="Proteomes" id="UP000663193"/>
    </source>
</evidence>
<evidence type="ECO:0000256" key="1">
    <source>
        <dbReference type="SAM" id="MobiDB-lite"/>
    </source>
</evidence>
<name>A0A7U2FAP7_PHANO</name>
<sequence>MGTNTPKISARHQNGHLPTHSDTGILHPTIEAMNATLARNLASHIGTPAPAPRSEKANEYRVRLSIRMPRSEEESDAEVCAAARILMQMSRDVRGWESEGTVSADENEDEDGEGRRDSAFGKVCAERKLGV</sequence>
<organism evidence="2 3">
    <name type="scientific">Phaeosphaeria nodorum (strain SN15 / ATCC MYA-4574 / FGSC 10173)</name>
    <name type="common">Glume blotch fungus</name>
    <name type="synonym">Parastagonospora nodorum</name>
    <dbReference type="NCBI Taxonomy" id="321614"/>
    <lineage>
        <taxon>Eukaryota</taxon>
        <taxon>Fungi</taxon>
        <taxon>Dikarya</taxon>
        <taxon>Ascomycota</taxon>
        <taxon>Pezizomycotina</taxon>
        <taxon>Dothideomycetes</taxon>
        <taxon>Pleosporomycetidae</taxon>
        <taxon>Pleosporales</taxon>
        <taxon>Pleosporineae</taxon>
        <taxon>Phaeosphaeriaceae</taxon>
        <taxon>Parastagonospora</taxon>
    </lineage>
</organism>
<evidence type="ECO:0000313" key="2">
    <source>
        <dbReference type="EMBL" id="QRD01817.1"/>
    </source>
</evidence>
<reference evidence="3" key="1">
    <citation type="journal article" date="2021" name="BMC Genomics">
        <title>Chromosome-level genome assembly and manually-curated proteome of model necrotroph Parastagonospora nodorum Sn15 reveals a genome-wide trove of candidate effector homologs, and redundancy of virulence-related functions within an accessory chromosome.</title>
        <authorList>
            <person name="Bertazzoni S."/>
            <person name="Jones D.A.B."/>
            <person name="Phan H.T."/>
            <person name="Tan K.-C."/>
            <person name="Hane J.K."/>
        </authorList>
    </citation>
    <scope>NUCLEOTIDE SEQUENCE [LARGE SCALE GENOMIC DNA]</scope>
    <source>
        <strain evidence="3">SN15 / ATCC MYA-4574 / FGSC 10173)</strain>
    </source>
</reference>
<accession>A0A7U2FAP7</accession>
<feature type="region of interest" description="Disordered" evidence="1">
    <location>
        <begin position="95"/>
        <end position="120"/>
    </location>
</feature>
<feature type="region of interest" description="Disordered" evidence="1">
    <location>
        <begin position="1"/>
        <end position="21"/>
    </location>
</feature>
<dbReference type="EMBL" id="CP069035">
    <property type="protein sequence ID" value="QRD01817.1"/>
    <property type="molecule type" value="Genomic_DNA"/>
</dbReference>
<dbReference type="VEuPathDB" id="FungiDB:JI435_047990"/>